<dbReference type="RefSeq" id="WP_119087962.1">
    <property type="nucleotide sequence ID" value="NZ_QXIV01000045.1"/>
</dbReference>
<evidence type="ECO:0000313" key="5">
    <source>
        <dbReference type="Proteomes" id="UP000265724"/>
    </source>
</evidence>
<dbReference type="AlphaFoldDB" id="A0A398DF28"/>
<accession>A0A398DF28</accession>
<keyword evidence="3" id="KW-0560">Oxidoreductase</keyword>
<evidence type="ECO:0000313" key="6">
    <source>
        <dbReference type="Proteomes" id="UP000266042"/>
    </source>
</evidence>
<sequence>MNAATRFKLPPVVMPEQDPAERVHNVREVPLGFTPEMALQEAQRCLQCTNQPCVEGCPVGVRIPEFIQAIESGDYLAGIGIIKQTNLLPAVCGRVCPQEEQCQKNCTVGKAHRDVGQAVQIGKLERFLADWERENHAAVIPQISPSTGKRVAVIGSGPAGLTVAGDLIKLGHAVTVFEALHMPGGVLGYGIPEFRLPKEIVYQEVAYLTRLGVDFQYNMVIGKSLTVDEVRKDYDVIFIGSGAGLPNFLHIPGENLLGVYSANEYLTRTNLMHAYDENSDTPILRGKSVAVLGGGNVAMDSARTALRLGALRVMVIYRRSEEEMPARKEEYHHAIQEGVEFHFLQNPVEILGNGEGWVTGLTVQQMQLGEPDASGRRRPLPIAGQTSNVPADVVVVAIGNDPNPLIPAALPGLQVNKHGGIITDEDTMETSVPGVFAGGDIVLGAATVILAMGQGRKAARAIHAWLMRTTETARR</sequence>
<protein>
    <submittedName>
        <fullName evidence="3">NADPH-dependent glutamate synthase</fullName>
        <ecNumber evidence="3">1.4.1.13</ecNumber>
    </submittedName>
</protein>
<dbReference type="Proteomes" id="UP000266042">
    <property type="component" value="Unassembled WGS sequence"/>
</dbReference>
<dbReference type="PANTHER" id="PTHR42783:SF3">
    <property type="entry name" value="GLUTAMATE SYNTHASE [NADPH] SMALL CHAIN-RELATED"/>
    <property type="match status" value="1"/>
</dbReference>
<dbReference type="GO" id="GO:0004355">
    <property type="term" value="F:glutamate synthase (NADPH) activity"/>
    <property type="evidence" value="ECO:0007669"/>
    <property type="project" value="UniProtKB-EC"/>
</dbReference>
<dbReference type="InterPro" id="IPR023753">
    <property type="entry name" value="FAD/NAD-binding_dom"/>
</dbReference>
<dbReference type="SUPFAM" id="SSF51971">
    <property type="entry name" value="Nucleotide-binding domain"/>
    <property type="match status" value="1"/>
</dbReference>
<gene>
    <name evidence="3" type="primary">gltA</name>
    <name evidence="4" type="ORF">SMC2_07250</name>
    <name evidence="3" type="ORF">SMC3_07640</name>
</gene>
<dbReference type="Pfam" id="PF14691">
    <property type="entry name" value="Fer4_20"/>
    <property type="match status" value="1"/>
</dbReference>
<dbReference type="PANTHER" id="PTHR42783">
    <property type="entry name" value="GLUTAMATE SYNTHASE [NADPH] SMALL CHAIN"/>
    <property type="match status" value="1"/>
</dbReference>
<dbReference type="NCBIfam" id="TIGR01316">
    <property type="entry name" value="gltA"/>
    <property type="match status" value="1"/>
</dbReference>
<dbReference type="InterPro" id="IPR006004">
    <property type="entry name" value="SudA-like"/>
</dbReference>
<dbReference type="Proteomes" id="UP000265724">
    <property type="component" value="Unassembled WGS sequence"/>
</dbReference>
<dbReference type="Gene3D" id="3.50.50.60">
    <property type="entry name" value="FAD/NAD(P)-binding domain"/>
    <property type="match status" value="2"/>
</dbReference>
<dbReference type="EMBL" id="QXIX01000055">
    <property type="protein sequence ID" value="RIE12393.1"/>
    <property type="molecule type" value="Genomic_DNA"/>
</dbReference>
<dbReference type="EC" id="1.4.1.13" evidence="3"/>
<dbReference type="SUPFAM" id="SSF46548">
    <property type="entry name" value="alpha-helical ferredoxin"/>
    <property type="match status" value="1"/>
</dbReference>
<dbReference type="Gene3D" id="1.10.1060.10">
    <property type="entry name" value="Alpha-helical ferredoxin"/>
    <property type="match status" value="1"/>
</dbReference>
<keyword evidence="5" id="KW-1185">Reference proteome</keyword>
<evidence type="ECO:0000313" key="3">
    <source>
        <dbReference type="EMBL" id="RIE12259.1"/>
    </source>
</evidence>
<proteinExistence type="predicted"/>
<dbReference type="InterPro" id="IPR028261">
    <property type="entry name" value="DPD_II"/>
</dbReference>
<dbReference type="Pfam" id="PF07992">
    <property type="entry name" value="Pyr_redox_2"/>
    <property type="match status" value="1"/>
</dbReference>
<reference evidence="5 6" key="1">
    <citation type="submission" date="2018-09" db="EMBL/GenBank/DDBJ databases">
        <title>Discovery and Ecogenomic Context for Candidatus Cryosericales, a Global Caldiserica Order Active in Thawing Permafrost.</title>
        <authorList>
            <person name="Martinez M.A."/>
            <person name="Woodcroft B.J."/>
            <person name="Ignacio Espinoza J.C."/>
            <person name="Zayed A."/>
            <person name="Singleton C.M."/>
            <person name="Boyd J."/>
            <person name="Li Y.-F."/>
            <person name="Purvine S."/>
            <person name="Maughan H."/>
            <person name="Hodgkins S.B."/>
            <person name="Anderson D."/>
            <person name="Sederholm M."/>
            <person name="Temperton B."/>
            <person name="Saleska S.R."/>
            <person name="Tyson G.W."/>
            <person name="Rich V.I."/>
        </authorList>
    </citation>
    <scope>NUCLEOTIDE SEQUENCE [LARGE SCALE GENOMIC DNA]</scope>
    <source>
        <strain evidence="4 5">SMC2</strain>
        <strain evidence="3 6">SMC3</strain>
    </source>
</reference>
<dbReference type="GO" id="GO:0051536">
    <property type="term" value="F:iron-sulfur cluster binding"/>
    <property type="evidence" value="ECO:0007669"/>
    <property type="project" value="InterPro"/>
</dbReference>
<organism evidence="3 6">
    <name type="scientific">Candidatus Cryosericum hinesii</name>
    <dbReference type="NCBI Taxonomy" id="2290915"/>
    <lineage>
        <taxon>Bacteria</taxon>
        <taxon>Pseudomonadati</taxon>
        <taxon>Caldisericota/Cryosericota group</taxon>
        <taxon>Candidatus Cryosericota</taxon>
        <taxon>Candidatus Cryosericia</taxon>
        <taxon>Candidatus Cryosericales</taxon>
        <taxon>Candidatus Cryosericaceae</taxon>
        <taxon>Candidatus Cryosericum</taxon>
    </lineage>
</organism>
<feature type="domain" description="FAD/NAD(P)-binding" evidence="1">
    <location>
        <begin position="150"/>
        <end position="455"/>
    </location>
</feature>
<dbReference type="InterPro" id="IPR009051">
    <property type="entry name" value="Helical_ferredxn"/>
</dbReference>
<evidence type="ECO:0000259" key="1">
    <source>
        <dbReference type="Pfam" id="PF07992"/>
    </source>
</evidence>
<dbReference type="PRINTS" id="PR00368">
    <property type="entry name" value="FADPNR"/>
</dbReference>
<feature type="domain" description="Dihydroprymidine dehydrogenase" evidence="2">
    <location>
        <begin position="22"/>
        <end position="136"/>
    </location>
</feature>
<dbReference type="EMBL" id="QXIW01000031">
    <property type="protein sequence ID" value="RIE12259.1"/>
    <property type="molecule type" value="Genomic_DNA"/>
</dbReference>
<dbReference type="PRINTS" id="PR00469">
    <property type="entry name" value="PNDRDTASEII"/>
</dbReference>
<evidence type="ECO:0000313" key="4">
    <source>
        <dbReference type="EMBL" id="RIE12393.1"/>
    </source>
</evidence>
<name>A0A398DF28_9BACT</name>
<comment type="caution">
    <text evidence="3">The sequence shown here is derived from an EMBL/GenBank/DDBJ whole genome shotgun (WGS) entry which is preliminary data.</text>
</comment>
<evidence type="ECO:0000259" key="2">
    <source>
        <dbReference type="Pfam" id="PF14691"/>
    </source>
</evidence>
<dbReference type="InterPro" id="IPR036188">
    <property type="entry name" value="FAD/NAD-bd_sf"/>
</dbReference>